<name>A0A0F8Y1A8_9ZZZZ</name>
<evidence type="ECO:0000256" key="1">
    <source>
        <dbReference type="SAM" id="MobiDB-lite"/>
    </source>
</evidence>
<dbReference type="EMBL" id="LAZR01056030">
    <property type="protein sequence ID" value="KKK75063.1"/>
    <property type="molecule type" value="Genomic_DNA"/>
</dbReference>
<feature type="compositionally biased region" description="Low complexity" evidence="1">
    <location>
        <begin position="231"/>
        <end position="243"/>
    </location>
</feature>
<accession>A0A0F8Y1A8</accession>
<reference evidence="2" key="1">
    <citation type="journal article" date="2015" name="Nature">
        <title>Complex archaea that bridge the gap between prokaryotes and eukaryotes.</title>
        <authorList>
            <person name="Spang A."/>
            <person name="Saw J.H."/>
            <person name="Jorgensen S.L."/>
            <person name="Zaremba-Niedzwiedzka K."/>
            <person name="Martijn J."/>
            <person name="Lind A.E."/>
            <person name="van Eijk R."/>
            <person name="Schleper C."/>
            <person name="Guy L."/>
            <person name="Ettema T.J."/>
        </authorList>
    </citation>
    <scope>NUCLEOTIDE SEQUENCE</scope>
</reference>
<protein>
    <submittedName>
        <fullName evidence="2">Uncharacterized protein</fullName>
    </submittedName>
</protein>
<evidence type="ECO:0000313" key="2">
    <source>
        <dbReference type="EMBL" id="KKK75063.1"/>
    </source>
</evidence>
<feature type="region of interest" description="Disordered" evidence="1">
    <location>
        <begin position="12"/>
        <end position="33"/>
    </location>
</feature>
<sequence>MMCSRVYTAQAGVGDNPVQTPEDPDSSRHDGPHRWRVVDVQHDGSSEPRWTCITLGWRCTLVSCGSLVVEGTYHCAVHTAEAVCVCGELENNHAYTVVGLEGLPTLGLSDGVNWHAYLEEPNPDPEGELAYMRLSRLPSALNLCRCGHPKIVHWSTSPPYPTCGCRDCNDCIVYEEASMELEHDLSVNGRDCNAEGCEAQVRIAGGLLCLEHWLVQMPTPRHPPEERQHTTGRSGTVTGRRVSNTPNLRELDRTPGAEASKCIRVVLRQDHLKATIPTPIVAPPLPPGLVRHVFRHWADLLRGVGSS</sequence>
<gene>
    <name evidence="2" type="ORF">LCGC14_2877490</name>
</gene>
<proteinExistence type="predicted"/>
<organism evidence="2">
    <name type="scientific">marine sediment metagenome</name>
    <dbReference type="NCBI Taxonomy" id="412755"/>
    <lineage>
        <taxon>unclassified sequences</taxon>
        <taxon>metagenomes</taxon>
        <taxon>ecological metagenomes</taxon>
    </lineage>
</organism>
<dbReference type="AlphaFoldDB" id="A0A0F8Y1A8"/>
<feature type="region of interest" description="Disordered" evidence="1">
    <location>
        <begin position="220"/>
        <end position="251"/>
    </location>
</feature>
<comment type="caution">
    <text evidence="2">The sequence shown here is derived from an EMBL/GenBank/DDBJ whole genome shotgun (WGS) entry which is preliminary data.</text>
</comment>